<keyword evidence="8" id="KW-0975">Bacterial flagellum</keyword>
<dbReference type="PRINTS" id="PR01009">
    <property type="entry name" value="FLGMRINGFLIF"/>
</dbReference>
<evidence type="ECO:0000256" key="7">
    <source>
        <dbReference type="ARBA" id="ARBA00023136"/>
    </source>
</evidence>
<dbReference type="GO" id="GO:0003774">
    <property type="term" value="F:cytoskeletal motor activity"/>
    <property type="evidence" value="ECO:0007669"/>
    <property type="project" value="InterPro"/>
</dbReference>
<feature type="transmembrane region" description="Helical" evidence="10">
    <location>
        <begin position="471"/>
        <end position="492"/>
    </location>
</feature>
<dbReference type="EMBL" id="CP035807">
    <property type="protein sequence ID" value="QEN03734.1"/>
    <property type="molecule type" value="Genomic_DNA"/>
</dbReference>
<name>A0A5C1QAP6_9SPIO</name>
<accession>A0A5C1QAP6</accession>
<dbReference type="Pfam" id="PF01514">
    <property type="entry name" value="YscJ_FliF"/>
    <property type="match status" value="1"/>
</dbReference>
<evidence type="ECO:0000259" key="12">
    <source>
        <dbReference type="Pfam" id="PF08345"/>
    </source>
</evidence>
<evidence type="ECO:0000259" key="11">
    <source>
        <dbReference type="Pfam" id="PF01514"/>
    </source>
</evidence>
<reference evidence="13 14" key="1">
    <citation type="submission" date="2019-02" db="EMBL/GenBank/DDBJ databases">
        <authorList>
            <person name="Fomenkov A."/>
            <person name="Dubinina G."/>
            <person name="Grabovich M."/>
            <person name="Vincze T."/>
            <person name="Roberts R.J."/>
        </authorList>
    </citation>
    <scope>NUCLEOTIDE SEQUENCE [LARGE SCALE GENOMIC DNA]</scope>
    <source>
        <strain evidence="13 14">P</strain>
    </source>
</reference>
<evidence type="ECO:0000256" key="5">
    <source>
        <dbReference type="ARBA" id="ARBA00022692"/>
    </source>
</evidence>
<keyword evidence="5 10" id="KW-0812">Transmembrane</keyword>
<evidence type="ECO:0000256" key="10">
    <source>
        <dbReference type="SAM" id="Phobius"/>
    </source>
</evidence>
<dbReference type="InterPro" id="IPR000067">
    <property type="entry name" value="FlgMring_FliF"/>
</dbReference>
<comment type="subcellular location">
    <subcellularLocation>
        <location evidence="1">Bacterial flagellum basal body</location>
    </subcellularLocation>
    <subcellularLocation>
        <location evidence="2">Cell membrane</location>
        <topology evidence="2">Multi-pass membrane protein</topology>
    </subcellularLocation>
</comment>
<protein>
    <submittedName>
        <fullName evidence="13">Flagellar M-ring protein FliF</fullName>
    </submittedName>
</protein>
<dbReference type="NCBIfam" id="TIGR00206">
    <property type="entry name" value="fliF"/>
    <property type="match status" value="1"/>
</dbReference>
<organism evidence="13 14">
    <name type="scientific">Thiospirochaeta perfilievii</name>
    <dbReference type="NCBI Taxonomy" id="252967"/>
    <lineage>
        <taxon>Bacteria</taxon>
        <taxon>Pseudomonadati</taxon>
        <taxon>Spirochaetota</taxon>
        <taxon>Spirochaetia</taxon>
        <taxon>Spirochaetales</taxon>
        <taxon>Spirochaetaceae</taxon>
        <taxon>Thiospirochaeta</taxon>
    </lineage>
</organism>
<dbReference type="PANTHER" id="PTHR30046:SF0">
    <property type="entry name" value="FLAGELLAR M-RING PROTEIN"/>
    <property type="match status" value="1"/>
</dbReference>
<dbReference type="AlphaFoldDB" id="A0A5C1QAP6"/>
<evidence type="ECO:0000256" key="1">
    <source>
        <dbReference type="ARBA" id="ARBA00004117"/>
    </source>
</evidence>
<keyword evidence="13" id="KW-0282">Flagellum</keyword>
<keyword evidence="7 10" id="KW-0472">Membrane</keyword>
<dbReference type="Pfam" id="PF08345">
    <property type="entry name" value="YscJ_FliF_C"/>
    <property type="match status" value="1"/>
</dbReference>
<feature type="domain" description="Flagellar M-ring C-terminal" evidence="12">
    <location>
        <begin position="261"/>
        <end position="449"/>
    </location>
</feature>
<feature type="transmembrane region" description="Helical" evidence="10">
    <location>
        <begin position="20"/>
        <end position="43"/>
    </location>
</feature>
<dbReference type="Proteomes" id="UP000323824">
    <property type="component" value="Chromosome"/>
</dbReference>
<evidence type="ECO:0000256" key="2">
    <source>
        <dbReference type="ARBA" id="ARBA00004651"/>
    </source>
</evidence>
<dbReference type="InterPro" id="IPR043427">
    <property type="entry name" value="YscJ/FliF"/>
</dbReference>
<feature type="domain" description="Flagellar M-ring N-terminal" evidence="11">
    <location>
        <begin position="47"/>
        <end position="221"/>
    </location>
</feature>
<keyword evidence="13" id="KW-0966">Cell projection</keyword>
<dbReference type="InterPro" id="IPR013556">
    <property type="entry name" value="Flag_M-ring_C"/>
</dbReference>
<sequence length="567" mass="64260">MDFIKKIISKITSLWSKWSLVQKIILIVIVVVVIGALSAVVGVNAGTSAKPLYLGLSEEANQELLFTLNDMNQPYTISSDGTIMVESEYLAKKIRTQLVATNSVPGSVSGFDMLGTPSFTETQWDKDQKLQMRVKTQLEYHIETLDSIDDASVTIVIPEKELFKENQKPNTVSVSLRIKHGSNFASDRSQIQGVERLIMTSVVNLNKDNITIVDRSTGKILNVSDEDMAEFDRLALGNKEMDQKTKFELKYKESIENALFEIFTEDRVALVNLDITLNTDVVEVDKEEHTPIITTKDNPATGYSEEVNQESIEISRQINKTEFQGSGFTPEGPAGAEGQTPPQYQELDTMAGTYNQSSEIVNKVVNTVNTKQVKSQWKKERTSVAVNIDGKWEKQYDKDGNVLIENGQIVRKFIPLTKEDILAAEELIKHAINYDIQNGDSVTVQAIQFDRTSEFELENKLERDAQNRKKILLFSVLGFVLIVIIFVIMRMVSKELERRRRLKEEEMARQHQAMREAALRSAEEDGMEVEMSVEDRARLEMQEQAINVAREHPEDVAQLIRTWLSEE</sequence>
<dbReference type="GO" id="GO:0071973">
    <property type="term" value="P:bacterial-type flagellum-dependent cell motility"/>
    <property type="evidence" value="ECO:0007669"/>
    <property type="project" value="InterPro"/>
</dbReference>
<evidence type="ECO:0000313" key="13">
    <source>
        <dbReference type="EMBL" id="QEN03734.1"/>
    </source>
</evidence>
<keyword evidence="6 10" id="KW-1133">Transmembrane helix</keyword>
<dbReference type="KEGG" id="sper:EW093_03135"/>
<reference evidence="13 14" key="2">
    <citation type="submission" date="2019-09" db="EMBL/GenBank/DDBJ databases">
        <title>Complete Genome Sequence and Methylome Analysis of free living Spirochaetas.</title>
        <authorList>
            <person name="Leshcheva N."/>
            <person name="Mikheeva N."/>
        </authorList>
    </citation>
    <scope>NUCLEOTIDE SEQUENCE [LARGE SCALE GENOMIC DNA]</scope>
    <source>
        <strain evidence="13 14">P</strain>
    </source>
</reference>
<dbReference type="InterPro" id="IPR006182">
    <property type="entry name" value="FliF_N_dom"/>
</dbReference>
<dbReference type="GO" id="GO:0005886">
    <property type="term" value="C:plasma membrane"/>
    <property type="evidence" value="ECO:0007669"/>
    <property type="project" value="UniProtKB-SubCell"/>
</dbReference>
<feature type="region of interest" description="Disordered" evidence="9">
    <location>
        <begin position="323"/>
        <end position="342"/>
    </location>
</feature>
<keyword evidence="4" id="KW-1003">Cell membrane</keyword>
<evidence type="ECO:0000256" key="8">
    <source>
        <dbReference type="ARBA" id="ARBA00023143"/>
    </source>
</evidence>
<gene>
    <name evidence="13" type="primary">fliF</name>
    <name evidence="13" type="ORF">EW093_03135</name>
</gene>
<dbReference type="PANTHER" id="PTHR30046">
    <property type="entry name" value="FLAGELLAR M-RING PROTEIN"/>
    <property type="match status" value="1"/>
</dbReference>
<dbReference type="GO" id="GO:0009431">
    <property type="term" value="C:bacterial-type flagellum basal body, MS ring"/>
    <property type="evidence" value="ECO:0007669"/>
    <property type="project" value="InterPro"/>
</dbReference>
<evidence type="ECO:0000313" key="14">
    <source>
        <dbReference type="Proteomes" id="UP000323824"/>
    </source>
</evidence>
<evidence type="ECO:0000256" key="4">
    <source>
        <dbReference type="ARBA" id="ARBA00022475"/>
    </source>
</evidence>
<evidence type="ECO:0000256" key="3">
    <source>
        <dbReference type="ARBA" id="ARBA00007971"/>
    </source>
</evidence>
<comment type="similarity">
    <text evidence="3">Belongs to the FliF family.</text>
</comment>
<keyword evidence="13" id="KW-0969">Cilium</keyword>
<dbReference type="RefSeq" id="WP_149566992.1">
    <property type="nucleotide sequence ID" value="NZ_CP035807.1"/>
</dbReference>
<dbReference type="InterPro" id="IPR045851">
    <property type="entry name" value="AMP-bd_C_sf"/>
</dbReference>
<proteinExistence type="inferred from homology"/>
<evidence type="ECO:0000256" key="9">
    <source>
        <dbReference type="SAM" id="MobiDB-lite"/>
    </source>
</evidence>
<dbReference type="OrthoDB" id="304821at2"/>
<keyword evidence="14" id="KW-1185">Reference proteome</keyword>
<dbReference type="Gene3D" id="3.30.300.30">
    <property type="match status" value="1"/>
</dbReference>
<evidence type="ECO:0000256" key="6">
    <source>
        <dbReference type="ARBA" id="ARBA00022989"/>
    </source>
</evidence>